<dbReference type="KEGG" id="aex:Astex_0534"/>
<protein>
    <submittedName>
        <fullName evidence="6">Beta-lactamase</fullName>
    </submittedName>
</protein>
<dbReference type="HOGENOM" id="CLU_020027_0_4_5"/>
<gene>
    <name evidence="6" type="ordered locus">Astex_0534</name>
</gene>
<dbReference type="GO" id="GO:0016020">
    <property type="term" value="C:membrane"/>
    <property type="evidence" value="ECO:0007669"/>
    <property type="project" value="UniProtKB-SubCell"/>
</dbReference>
<dbReference type="RefSeq" id="WP_013478059.1">
    <property type="nucleotide sequence ID" value="NC_014816.1"/>
</dbReference>
<dbReference type="Pfam" id="PF11954">
    <property type="entry name" value="DUF3471"/>
    <property type="match status" value="1"/>
</dbReference>
<organism evidence="6 7">
    <name type="scientific">Asticcacaulis excentricus (strain ATCC 15261 / DSM 4724 / KCTC 12464 / NCIMB 9791 / VKM B-1370 / CB 48)</name>
    <dbReference type="NCBI Taxonomy" id="573065"/>
    <lineage>
        <taxon>Bacteria</taxon>
        <taxon>Pseudomonadati</taxon>
        <taxon>Pseudomonadota</taxon>
        <taxon>Alphaproteobacteria</taxon>
        <taxon>Caulobacterales</taxon>
        <taxon>Caulobacteraceae</taxon>
        <taxon>Asticcacaulis</taxon>
    </lineage>
</organism>
<sequence length="563" mass="60980">MKRFLCGLILAALLVALPAHAQDVSGRWIGAIDNHLIALITIEKSSDGTYNGTYSSHELPLTTRDAHAVSNAPLAHIKADTGHFAFEVPAIGGALFNARWNPASRQWVGTFQWGKGGYKSLLSLRKTDAATLADAWAASRKPRVYESAAEESAVMATLIDGYVRDDRFTGSILVTRNGSPLIDKGYGMANRSAGTLNTPDTRYHIASITKPFTATAILILQDRGKLSIDDPITQYLPDAPVAWRRITLRHLLAHTSGLGDYNHLLAGKFGEAFTPQQLWNLLRTLPVSSEPGEKYQYSNAGFSILGLVIEKVSGQTYGDFLRANIFRPLHMDATDYNPAPSAEDAVGYEMGDDAPVAAAHRDLTNSFSAGGLVSTGHDLLKWQQGLFEGRLISKRALAEMKAQGLGLSRTILDEQTLYSHSGHLPGYVSDAAYQPELGLSVIVLGNLDNSSTVWISKALATIAHGYPAEVVPLPKAIEVAPEVLAQYAGTYVLMPDLSLAVTVEGSHLLVTATGQDSVRAYPESETMFFARSVEARLEFVRDNDGKMGCILHQAGQRIPGIRR</sequence>
<evidence type="ECO:0000256" key="2">
    <source>
        <dbReference type="ARBA" id="ARBA00023136"/>
    </source>
</evidence>
<keyword evidence="2" id="KW-0472">Membrane</keyword>
<dbReference type="Gene3D" id="3.40.710.10">
    <property type="entry name" value="DD-peptidase/beta-lactamase superfamily"/>
    <property type="match status" value="1"/>
</dbReference>
<dbReference type="PANTHER" id="PTHR46825:SF11">
    <property type="entry name" value="PENICILLIN-BINDING PROTEIN 4"/>
    <property type="match status" value="1"/>
</dbReference>
<dbReference type="eggNOG" id="COG1680">
    <property type="taxonomic scope" value="Bacteria"/>
</dbReference>
<comment type="subcellular location">
    <subcellularLocation>
        <location evidence="1">Membrane</location>
    </subcellularLocation>
</comment>
<dbReference type="InterPro" id="IPR021860">
    <property type="entry name" value="Peptidase_S12_Pab87-rel_C"/>
</dbReference>
<dbReference type="AlphaFoldDB" id="E8RQW2"/>
<dbReference type="OrthoDB" id="7168600at2"/>
<feature type="domain" description="Peptidase S12 Pab87-related C-terminal" evidence="5">
    <location>
        <begin position="474"/>
        <end position="548"/>
    </location>
</feature>
<accession>E8RQW2</accession>
<dbReference type="EMBL" id="CP002395">
    <property type="protein sequence ID" value="ADU12225.1"/>
    <property type="molecule type" value="Genomic_DNA"/>
</dbReference>
<proteinExistence type="predicted"/>
<feature type="domain" description="Beta-lactamase-related" evidence="4">
    <location>
        <begin position="158"/>
        <end position="450"/>
    </location>
</feature>
<name>E8RQW2_ASTEC</name>
<evidence type="ECO:0000259" key="5">
    <source>
        <dbReference type="Pfam" id="PF11954"/>
    </source>
</evidence>
<keyword evidence="3" id="KW-0732">Signal</keyword>
<dbReference type="PANTHER" id="PTHR46825">
    <property type="entry name" value="D-ALANYL-D-ALANINE-CARBOXYPEPTIDASE/ENDOPEPTIDASE AMPH"/>
    <property type="match status" value="1"/>
</dbReference>
<reference evidence="7" key="1">
    <citation type="submission" date="2010-12" db="EMBL/GenBank/DDBJ databases">
        <title>Complete sequence of chromosome 1 of Asticcacaulis excentricus CB 48.</title>
        <authorList>
            <consortium name="US DOE Joint Genome Institute"/>
            <person name="Lucas S."/>
            <person name="Copeland A."/>
            <person name="Lapidus A."/>
            <person name="Cheng J.-F."/>
            <person name="Bruce D."/>
            <person name="Goodwin L."/>
            <person name="Pitluck S."/>
            <person name="Teshima H."/>
            <person name="Davenport K."/>
            <person name="Detter J.C."/>
            <person name="Han C."/>
            <person name="Tapia R."/>
            <person name="Land M."/>
            <person name="Hauser L."/>
            <person name="Jeffries C."/>
            <person name="Kyrpides N."/>
            <person name="Ivanova N."/>
            <person name="Ovchinnikova G."/>
            <person name="Brun Y.V."/>
            <person name="Woyke T."/>
        </authorList>
    </citation>
    <scope>NUCLEOTIDE SEQUENCE [LARGE SCALE GENOMIC DNA]</scope>
    <source>
        <strain evidence="7">ATCC 15261 / DSM 4724 / KCTC 12464 / NCIMB 9791 / VKM B-1370 / CB 48</strain>
    </source>
</reference>
<evidence type="ECO:0000313" key="6">
    <source>
        <dbReference type="EMBL" id="ADU12225.1"/>
    </source>
</evidence>
<dbReference type="Proteomes" id="UP000001492">
    <property type="component" value="Chromosome 1"/>
</dbReference>
<evidence type="ECO:0000259" key="4">
    <source>
        <dbReference type="Pfam" id="PF00144"/>
    </source>
</evidence>
<evidence type="ECO:0000256" key="1">
    <source>
        <dbReference type="ARBA" id="ARBA00004370"/>
    </source>
</evidence>
<dbReference type="Pfam" id="PF00144">
    <property type="entry name" value="Beta-lactamase"/>
    <property type="match status" value="1"/>
</dbReference>
<dbReference type="InterPro" id="IPR012338">
    <property type="entry name" value="Beta-lactam/transpept-like"/>
</dbReference>
<dbReference type="SUPFAM" id="SSF56601">
    <property type="entry name" value="beta-lactamase/transpeptidase-like"/>
    <property type="match status" value="1"/>
</dbReference>
<evidence type="ECO:0000256" key="3">
    <source>
        <dbReference type="SAM" id="SignalP"/>
    </source>
</evidence>
<dbReference type="STRING" id="573065.Astex_0534"/>
<dbReference type="InterPro" id="IPR001466">
    <property type="entry name" value="Beta-lactam-related"/>
</dbReference>
<feature type="signal peptide" evidence="3">
    <location>
        <begin position="1"/>
        <end position="21"/>
    </location>
</feature>
<dbReference type="InterPro" id="IPR050491">
    <property type="entry name" value="AmpC-like"/>
</dbReference>
<evidence type="ECO:0000313" key="7">
    <source>
        <dbReference type="Proteomes" id="UP000001492"/>
    </source>
</evidence>
<keyword evidence="7" id="KW-1185">Reference proteome</keyword>
<feature type="chain" id="PRO_5003230709" evidence="3">
    <location>
        <begin position="22"/>
        <end position="563"/>
    </location>
</feature>